<dbReference type="SUPFAM" id="SSF46894">
    <property type="entry name" value="C-terminal effector domain of the bipartite response regulators"/>
    <property type="match status" value="1"/>
</dbReference>
<dbReference type="AlphaFoldDB" id="A0A366DX95"/>
<organism evidence="7 8">
    <name type="scientific">Pseudochrobactrum asaccharolyticum</name>
    <dbReference type="NCBI Taxonomy" id="354351"/>
    <lineage>
        <taxon>Bacteria</taxon>
        <taxon>Pseudomonadati</taxon>
        <taxon>Pseudomonadota</taxon>
        <taxon>Alphaproteobacteria</taxon>
        <taxon>Hyphomicrobiales</taxon>
        <taxon>Brucellaceae</taxon>
        <taxon>Pseudochrobactrum</taxon>
    </lineage>
</organism>
<dbReference type="EMBL" id="QNRH01000004">
    <property type="protein sequence ID" value="RBO94716.1"/>
    <property type="molecule type" value="Genomic_DNA"/>
</dbReference>
<dbReference type="PRINTS" id="PR00038">
    <property type="entry name" value="HTHLUXR"/>
</dbReference>
<comment type="caution">
    <text evidence="7">The sequence shown here is derived from an EMBL/GenBank/DDBJ whole genome shotgun (WGS) entry which is preliminary data.</text>
</comment>
<dbReference type="Gene3D" id="3.30.450.80">
    <property type="entry name" value="Transcription factor LuxR-like, autoinducer-binding domain"/>
    <property type="match status" value="1"/>
</dbReference>
<reference evidence="7 8" key="1">
    <citation type="submission" date="2018-06" db="EMBL/GenBank/DDBJ databases">
        <title>Genomic Encyclopedia of Type Strains, Phase IV (KMG-IV): sequencing the most valuable type-strain genomes for metagenomic binning, comparative biology and taxonomic classification.</title>
        <authorList>
            <person name="Goeker M."/>
        </authorList>
    </citation>
    <scope>NUCLEOTIDE SEQUENCE [LARGE SCALE GENOMIC DNA]</scope>
    <source>
        <strain evidence="7 8">DSM 25619</strain>
    </source>
</reference>
<dbReference type="CDD" id="cd06170">
    <property type="entry name" value="LuxR_C_like"/>
    <property type="match status" value="1"/>
</dbReference>
<gene>
    <name evidence="7" type="ORF">DFR47_10474</name>
</gene>
<evidence type="ECO:0000256" key="1">
    <source>
        <dbReference type="ARBA" id="ARBA00015288"/>
    </source>
</evidence>
<evidence type="ECO:0000313" key="8">
    <source>
        <dbReference type="Proteomes" id="UP000252893"/>
    </source>
</evidence>
<protein>
    <recommendedName>
        <fullName evidence="1">HTH-type quorum sensing-dependent transcriptional regulator VjbR</fullName>
    </recommendedName>
</protein>
<evidence type="ECO:0000256" key="2">
    <source>
        <dbReference type="ARBA" id="ARBA00022654"/>
    </source>
</evidence>
<feature type="domain" description="HTH luxR-type" evidence="6">
    <location>
        <begin position="170"/>
        <end position="235"/>
    </location>
</feature>
<keyword evidence="2" id="KW-0673">Quorum sensing</keyword>
<dbReference type="Pfam" id="PF00196">
    <property type="entry name" value="GerE"/>
    <property type="match status" value="1"/>
</dbReference>
<sequence length="237" mass="27563">MNISRPILYDASLTDMQEFELVDIISSQAIRFGFEYYSFVIRIPQSLTRPKIQGFDNYSENWRHYYAHNECILSDPAIQMAMRSSRPVVWTEKLYQQNKILWQEMKRDGHSVGVTQSCWGPQSIAGFLSFSRQSGAISKAELKDLEPELRQISLSLFSKIYDFYHLDETYNTEDQIITLREREILRWTGDGKTAEDISIILNITPRTVHFHMNNVLNKLIVSNKVHAVMKAHLIGLL</sequence>
<evidence type="ECO:0000256" key="3">
    <source>
        <dbReference type="ARBA" id="ARBA00023015"/>
    </source>
</evidence>
<dbReference type="InterPro" id="IPR036388">
    <property type="entry name" value="WH-like_DNA-bd_sf"/>
</dbReference>
<dbReference type="InterPro" id="IPR036693">
    <property type="entry name" value="TF_LuxR_autoind-bd_dom_sf"/>
</dbReference>
<name>A0A366DX95_9HYPH</name>
<dbReference type="SMART" id="SM00421">
    <property type="entry name" value="HTH_LUXR"/>
    <property type="match status" value="1"/>
</dbReference>
<dbReference type="Proteomes" id="UP000252893">
    <property type="component" value="Unassembled WGS sequence"/>
</dbReference>
<dbReference type="InterPro" id="IPR016032">
    <property type="entry name" value="Sig_transdc_resp-reg_C-effctor"/>
</dbReference>
<dbReference type="GO" id="GO:0003677">
    <property type="term" value="F:DNA binding"/>
    <property type="evidence" value="ECO:0007669"/>
    <property type="project" value="UniProtKB-KW"/>
</dbReference>
<keyword evidence="4" id="KW-0238">DNA-binding</keyword>
<dbReference type="SUPFAM" id="SSF75516">
    <property type="entry name" value="Pheromone-binding domain of LuxR-like quorum-sensing transcription factors"/>
    <property type="match status" value="1"/>
</dbReference>
<dbReference type="InterPro" id="IPR000792">
    <property type="entry name" value="Tscrpt_reg_LuxR_C"/>
</dbReference>
<dbReference type="InterPro" id="IPR005143">
    <property type="entry name" value="TF_LuxR_autoind-bd_dom"/>
</dbReference>
<dbReference type="PROSITE" id="PS00622">
    <property type="entry name" value="HTH_LUXR_1"/>
    <property type="match status" value="1"/>
</dbReference>
<evidence type="ECO:0000313" key="7">
    <source>
        <dbReference type="EMBL" id="RBO94716.1"/>
    </source>
</evidence>
<dbReference type="PROSITE" id="PS50043">
    <property type="entry name" value="HTH_LUXR_2"/>
    <property type="match status" value="1"/>
</dbReference>
<keyword evidence="5" id="KW-0804">Transcription</keyword>
<evidence type="ECO:0000256" key="4">
    <source>
        <dbReference type="ARBA" id="ARBA00023125"/>
    </source>
</evidence>
<dbReference type="OrthoDB" id="9803630at2"/>
<evidence type="ECO:0000259" key="6">
    <source>
        <dbReference type="PROSITE" id="PS50043"/>
    </source>
</evidence>
<dbReference type="RefSeq" id="WP_113944594.1">
    <property type="nucleotide sequence ID" value="NZ_JBHEEG010000001.1"/>
</dbReference>
<dbReference type="GO" id="GO:0009372">
    <property type="term" value="P:quorum sensing"/>
    <property type="evidence" value="ECO:0007669"/>
    <property type="project" value="UniProtKB-KW"/>
</dbReference>
<keyword evidence="3" id="KW-0805">Transcription regulation</keyword>
<evidence type="ECO:0000256" key="5">
    <source>
        <dbReference type="ARBA" id="ARBA00023163"/>
    </source>
</evidence>
<dbReference type="PANTHER" id="PTHR44688:SF16">
    <property type="entry name" value="DNA-BINDING TRANSCRIPTIONAL ACTIVATOR DEVR_DOSR"/>
    <property type="match status" value="1"/>
</dbReference>
<dbReference type="PANTHER" id="PTHR44688">
    <property type="entry name" value="DNA-BINDING TRANSCRIPTIONAL ACTIVATOR DEVR_DOSR"/>
    <property type="match status" value="1"/>
</dbReference>
<dbReference type="Pfam" id="PF03472">
    <property type="entry name" value="Autoind_bind"/>
    <property type="match status" value="1"/>
</dbReference>
<dbReference type="Gene3D" id="1.10.10.10">
    <property type="entry name" value="Winged helix-like DNA-binding domain superfamily/Winged helix DNA-binding domain"/>
    <property type="match status" value="1"/>
</dbReference>
<accession>A0A366DX95</accession>
<keyword evidence="8" id="KW-1185">Reference proteome</keyword>
<dbReference type="GO" id="GO:0006355">
    <property type="term" value="P:regulation of DNA-templated transcription"/>
    <property type="evidence" value="ECO:0007669"/>
    <property type="project" value="InterPro"/>
</dbReference>
<proteinExistence type="predicted"/>